<evidence type="ECO:0000313" key="3">
    <source>
        <dbReference type="Proteomes" id="UP000621307"/>
    </source>
</evidence>
<keyword evidence="3" id="KW-1185">Reference proteome</keyword>
<proteinExistence type="predicted"/>
<dbReference type="Pfam" id="PF01939">
    <property type="entry name" value="NucS_C"/>
    <property type="match status" value="1"/>
</dbReference>
<reference evidence="2 3" key="1">
    <citation type="journal article" date="2020" name="ISME J.">
        <title>Comparative genomics reveals insights into cyanobacterial evolution and habitat adaptation.</title>
        <authorList>
            <person name="Chen M.Y."/>
            <person name="Teng W.K."/>
            <person name="Zhao L."/>
            <person name="Hu C.X."/>
            <person name="Zhou Y.K."/>
            <person name="Han B.P."/>
            <person name="Song L.R."/>
            <person name="Shu W.S."/>
        </authorList>
    </citation>
    <scope>NUCLEOTIDE SEQUENCE [LARGE SCALE GENOMIC DNA]</scope>
    <source>
        <strain evidence="2 3">FACHB-3921</strain>
    </source>
</reference>
<comment type="caution">
    <text evidence="2">The sequence shown here is derived from an EMBL/GenBank/DDBJ whole genome shotgun (WGS) entry which is preliminary data.</text>
</comment>
<name>A0ABR8BNV9_9NOSO</name>
<organism evidence="2 3">
    <name type="scientific">Nostoc parmelioides FACHB-3921</name>
    <dbReference type="NCBI Taxonomy" id="2692909"/>
    <lineage>
        <taxon>Bacteria</taxon>
        <taxon>Bacillati</taxon>
        <taxon>Cyanobacteriota</taxon>
        <taxon>Cyanophyceae</taxon>
        <taxon>Nostocales</taxon>
        <taxon>Nostocaceae</taxon>
        <taxon>Nostoc</taxon>
    </lineage>
</organism>
<evidence type="ECO:0000259" key="1">
    <source>
        <dbReference type="Pfam" id="PF01939"/>
    </source>
</evidence>
<protein>
    <submittedName>
        <fullName evidence="2">DUF91 domain-containing protein</fullName>
    </submittedName>
</protein>
<dbReference type="InterPro" id="IPR048301">
    <property type="entry name" value="NucS_C"/>
</dbReference>
<dbReference type="Gene3D" id="3.40.1350.10">
    <property type="match status" value="1"/>
</dbReference>
<feature type="domain" description="Endonuclease NucS C-terminal" evidence="1">
    <location>
        <begin position="2"/>
        <end position="77"/>
    </location>
</feature>
<dbReference type="InterPro" id="IPR011856">
    <property type="entry name" value="tRNA_endonuc-like_dom_sf"/>
</dbReference>
<evidence type="ECO:0000313" key="2">
    <source>
        <dbReference type="EMBL" id="MBD2255822.1"/>
    </source>
</evidence>
<dbReference type="RefSeq" id="WP_190573022.1">
    <property type="nucleotide sequence ID" value="NZ_JACJQL010000136.1"/>
</dbReference>
<dbReference type="Proteomes" id="UP000621307">
    <property type="component" value="Unassembled WGS sequence"/>
</dbReference>
<gene>
    <name evidence="2" type="ORF">H6G14_32130</name>
</gene>
<accession>A0ABR8BNV9</accession>
<dbReference type="EMBL" id="JACJQL010000136">
    <property type="protein sequence ID" value="MBD2255822.1"/>
    <property type="molecule type" value="Genomic_DNA"/>
</dbReference>
<sequence length="274" mass="32005">MGFTPLKRQYAVKGEVCDILALDEQQQLVIIELKNAEDRYVIQQLTRYYDNLLDEQAFLEQIDYGQPVRLVAIAPSFHKHNLIDRKYNLLKIDLLQVQVLKYDEQFQLKLQDIDDNQTWSIPIPYQELKFSSTSGDIPETPQLLLDWLGACTGEEQQAILKLREKILGFDRRIKEEIEGRSTIRYGKGKSKPVAELCYQKASRKPVVFLWLPTPTSSRFGQKELIGRLRLWIDSETVTHIGHVPEGFGRMRLQSEWDAMPRENRPKHMFLYALI</sequence>